<sequence length="248" mass="29003">MIKEQMKLLWTGLRVEMQQQTVEITQNVTTALSKTFEEKLEPLMEENKKLKEEIISLKTKTYFLEKENRKANVIIHGIAEQEKDNNHLMDLVITTLNSMSEKAKIREWDNWEVSKVTRIGRKNENRARPVLVKLILEWRKTEVLKNNKHFPKDVYATDDYPKEVLEKRRELKVKVKEETEKGNIAYIRYDKLIIKDKENNEKRKRQPSTPPADRLAMADLNKAPNKVTKTNILQGARSSSLSCPTSGQ</sequence>
<protein>
    <recommendedName>
        <fullName evidence="5">Endonuclease-reverse transcriptase</fullName>
    </recommendedName>
</protein>
<reference evidence="3 4" key="1">
    <citation type="submission" date="2024-06" db="EMBL/GenBank/DDBJ databases">
        <title>A chromosome-level genome assembly of beet webworm, Loxostege sticticalis.</title>
        <authorList>
            <person name="Zhang Y."/>
        </authorList>
    </citation>
    <scope>NUCLEOTIDE SEQUENCE [LARGE SCALE GENOMIC DNA]</scope>
    <source>
        <strain evidence="3">AQ028</strain>
        <tissue evidence="3">Male pupae</tissue>
    </source>
</reference>
<dbReference type="Proteomes" id="UP001549921">
    <property type="component" value="Unassembled WGS sequence"/>
</dbReference>
<evidence type="ECO:0000256" key="1">
    <source>
        <dbReference type="SAM" id="Coils"/>
    </source>
</evidence>
<dbReference type="AlphaFoldDB" id="A0ABD0TEX4"/>
<evidence type="ECO:0008006" key="5">
    <source>
        <dbReference type="Google" id="ProtNLM"/>
    </source>
</evidence>
<organism evidence="3 4">
    <name type="scientific">Loxostege sticticalis</name>
    <name type="common">Beet webworm moth</name>
    <dbReference type="NCBI Taxonomy" id="481309"/>
    <lineage>
        <taxon>Eukaryota</taxon>
        <taxon>Metazoa</taxon>
        <taxon>Ecdysozoa</taxon>
        <taxon>Arthropoda</taxon>
        <taxon>Hexapoda</taxon>
        <taxon>Insecta</taxon>
        <taxon>Pterygota</taxon>
        <taxon>Neoptera</taxon>
        <taxon>Endopterygota</taxon>
        <taxon>Lepidoptera</taxon>
        <taxon>Glossata</taxon>
        <taxon>Ditrysia</taxon>
        <taxon>Pyraloidea</taxon>
        <taxon>Crambidae</taxon>
        <taxon>Pyraustinae</taxon>
        <taxon>Loxostege</taxon>
    </lineage>
</organism>
<feature type="coiled-coil region" evidence="1">
    <location>
        <begin position="33"/>
        <end position="60"/>
    </location>
</feature>
<accession>A0ABD0TEX4</accession>
<evidence type="ECO:0000313" key="4">
    <source>
        <dbReference type="Proteomes" id="UP001549921"/>
    </source>
</evidence>
<comment type="caution">
    <text evidence="3">The sequence shown here is derived from an EMBL/GenBank/DDBJ whole genome shotgun (WGS) entry which is preliminary data.</text>
</comment>
<evidence type="ECO:0000313" key="3">
    <source>
        <dbReference type="EMBL" id="KAL0841627.1"/>
    </source>
</evidence>
<dbReference type="EMBL" id="JBEDNZ010000006">
    <property type="protein sequence ID" value="KAL0841627.1"/>
    <property type="molecule type" value="Genomic_DNA"/>
</dbReference>
<name>A0ABD0TEX4_LOXSC</name>
<evidence type="ECO:0000256" key="2">
    <source>
        <dbReference type="SAM" id="MobiDB-lite"/>
    </source>
</evidence>
<feature type="compositionally biased region" description="Polar residues" evidence="2">
    <location>
        <begin position="227"/>
        <end position="248"/>
    </location>
</feature>
<feature type="region of interest" description="Disordered" evidence="2">
    <location>
        <begin position="198"/>
        <end position="248"/>
    </location>
</feature>
<gene>
    <name evidence="3" type="ORF">ABMA28_015282</name>
</gene>
<keyword evidence="1" id="KW-0175">Coiled coil</keyword>
<proteinExistence type="predicted"/>